<evidence type="ECO:0000259" key="2">
    <source>
        <dbReference type="Pfam" id="PF00626"/>
    </source>
</evidence>
<dbReference type="InterPro" id="IPR007123">
    <property type="entry name" value="Gelsolin-like_dom"/>
</dbReference>
<dbReference type="GO" id="GO:0005737">
    <property type="term" value="C:cytoplasm"/>
    <property type="evidence" value="ECO:0007669"/>
    <property type="project" value="TreeGrafter"/>
</dbReference>
<evidence type="ECO:0000256" key="1">
    <source>
        <dbReference type="ARBA" id="ARBA00022737"/>
    </source>
</evidence>
<dbReference type="GO" id="GO:0051016">
    <property type="term" value="P:barbed-end actin filament capping"/>
    <property type="evidence" value="ECO:0007669"/>
    <property type="project" value="TreeGrafter"/>
</dbReference>
<dbReference type="GO" id="GO:0051015">
    <property type="term" value="F:actin filament binding"/>
    <property type="evidence" value="ECO:0007669"/>
    <property type="project" value="InterPro"/>
</dbReference>
<dbReference type="Gene3D" id="3.40.20.10">
    <property type="entry name" value="Severin"/>
    <property type="match status" value="1"/>
</dbReference>
<sequence>MLPVGEGVLFKLSESTGELVFSEVARGDINEGMLQSGDVFVLDDGSEIFIWVGSEASSLESNKALATAEQYLVSNNKPAHMPIHLFKEGQTIRNARWRQIMQD</sequence>
<reference evidence="3" key="1">
    <citation type="submission" date="2021-01" db="EMBL/GenBank/DDBJ databases">
        <authorList>
            <person name="Corre E."/>
            <person name="Pelletier E."/>
            <person name="Niang G."/>
            <person name="Scheremetjew M."/>
            <person name="Finn R."/>
            <person name="Kale V."/>
            <person name="Holt S."/>
            <person name="Cochrane G."/>
            <person name="Meng A."/>
            <person name="Brown T."/>
            <person name="Cohen L."/>
        </authorList>
    </citation>
    <scope>NUCLEOTIDE SEQUENCE</scope>
    <source>
        <strain evidence="3">CCMP2877</strain>
    </source>
</reference>
<name>A0A7S1U071_9STRA</name>
<evidence type="ECO:0000313" key="3">
    <source>
        <dbReference type="EMBL" id="CAD9252848.1"/>
    </source>
</evidence>
<dbReference type="GO" id="GO:0008154">
    <property type="term" value="P:actin polymerization or depolymerization"/>
    <property type="evidence" value="ECO:0007669"/>
    <property type="project" value="TreeGrafter"/>
</dbReference>
<dbReference type="PANTHER" id="PTHR11977:SF51">
    <property type="entry name" value="PROTEIN FLIGHTLESS-1 HOMOLOG"/>
    <property type="match status" value="1"/>
</dbReference>
<protein>
    <recommendedName>
        <fullName evidence="2">Gelsolin-like domain-containing protein</fullName>
    </recommendedName>
</protein>
<dbReference type="SUPFAM" id="SSF55753">
    <property type="entry name" value="Actin depolymerizing proteins"/>
    <property type="match status" value="1"/>
</dbReference>
<dbReference type="PRINTS" id="PR00597">
    <property type="entry name" value="GELSOLIN"/>
</dbReference>
<dbReference type="Pfam" id="PF00626">
    <property type="entry name" value="Gelsolin"/>
    <property type="match status" value="1"/>
</dbReference>
<keyword evidence="1" id="KW-0677">Repeat</keyword>
<dbReference type="AlphaFoldDB" id="A0A7S1U071"/>
<dbReference type="EMBL" id="HBGJ01017454">
    <property type="protein sequence ID" value="CAD9252848.1"/>
    <property type="molecule type" value="Transcribed_RNA"/>
</dbReference>
<gene>
    <name evidence="3" type="ORF">PPAR1163_LOCUS11212</name>
</gene>
<dbReference type="InterPro" id="IPR007122">
    <property type="entry name" value="Villin/Gelsolin"/>
</dbReference>
<organism evidence="3">
    <name type="scientific">Phaeomonas parva</name>
    <dbReference type="NCBI Taxonomy" id="124430"/>
    <lineage>
        <taxon>Eukaryota</taxon>
        <taxon>Sar</taxon>
        <taxon>Stramenopiles</taxon>
        <taxon>Ochrophyta</taxon>
        <taxon>Pinguiophyceae</taxon>
        <taxon>Pinguiochrysidales</taxon>
        <taxon>Pinguiochrysidaceae</taxon>
        <taxon>Phaeomonas</taxon>
    </lineage>
</organism>
<dbReference type="GO" id="GO:0005546">
    <property type="term" value="F:phosphatidylinositol-4,5-bisphosphate binding"/>
    <property type="evidence" value="ECO:0007669"/>
    <property type="project" value="TreeGrafter"/>
</dbReference>
<proteinExistence type="predicted"/>
<dbReference type="GO" id="GO:0015629">
    <property type="term" value="C:actin cytoskeleton"/>
    <property type="evidence" value="ECO:0007669"/>
    <property type="project" value="TreeGrafter"/>
</dbReference>
<dbReference type="InterPro" id="IPR029006">
    <property type="entry name" value="ADF-H/Gelsolin-like_dom_sf"/>
</dbReference>
<dbReference type="GO" id="GO:0051014">
    <property type="term" value="P:actin filament severing"/>
    <property type="evidence" value="ECO:0007669"/>
    <property type="project" value="TreeGrafter"/>
</dbReference>
<accession>A0A7S1U071</accession>
<feature type="domain" description="Gelsolin-like" evidence="2">
    <location>
        <begin position="22"/>
        <end position="92"/>
    </location>
</feature>
<dbReference type="SMART" id="SM00262">
    <property type="entry name" value="GEL"/>
    <property type="match status" value="1"/>
</dbReference>
<dbReference type="PANTHER" id="PTHR11977">
    <property type="entry name" value="VILLIN"/>
    <property type="match status" value="1"/>
</dbReference>